<evidence type="ECO:0000256" key="4">
    <source>
        <dbReference type="ARBA" id="ARBA00023186"/>
    </source>
</evidence>
<keyword evidence="8" id="KW-0378">Hydrolase</keyword>
<accession>A0ABR7NIK0</accession>
<dbReference type="CDD" id="cd00009">
    <property type="entry name" value="AAA"/>
    <property type="match status" value="1"/>
</dbReference>
<dbReference type="Pfam" id="PF02861">
    <property type="entry name" value="Clp_N"/>
    <property type="match status" value="1"/>
</dbReference>
<dbReference type="Gene3D" id="1.10.8.60">
    <property type="match status" value="2"/>
</dbReference>
<keyword evidence="1 5" id="KW-0677">Repeat</keyword>
<dbReference type="SUPFAM" id="SSF81923">
    <property type="entry name" value="Double Clp-N motif"/>
    <property type="match status" value="1"/>
</dbReference>
<name>A0ABR7NIK0_9FIRM</name>
<dbReference type="PROSITE" id="PS51903">
    <property type="entry name" value="CLP_R"/>
    <property type="match status" value="1"/>
</dbReference>
<dbReference type="CDD" id="cd19499">
    <property type="entry name" value="RecA-like_ClpB_Hsp104-like"/>
    <property type="match status" value="1"/>
</dbReference>
<comment type="caution">
    <text evidence="8">The sequence shown here is derived from an EMBL/GenBank/DDBJ whole genome shotgun (WGS) entry which is preliminary data.</text>
</comment>
<evidence type="ECO:0000259" key="7">
    <source>
        <dbReference type="PROSITE" id="PS51903"/>
    </source>
</evidence>
<dbReference type="InterPro" id="IPR003593">
    <property type="entry name" value="AAA+_ATPase"/>
</dbReference>
<dbReference type="Pfam" id="PF07724">
    <property type="entry name" value="AAA_2"/>
    <property type="match status" value="1"/>
</dbReference>
<evidence type="ECO:0000313" key="9">
    <source>
        <dbReference type="Proteomes" id="UP000658131"/>
    </source>
</evidence>
<dbReference type="RefSeq" id="WP_262399787.1">
    <property type="nucleotide sequence ID" value="NZ_JACRTB010000009.1"/>
</dbReference>
<dbReference type="InterPro" id="IPR050130">
    <property type="entry name" value="ClpA_ClpB"/>
</dbReference>
<gene>
    <name evidence="8" type="ORF">H8717_07515</name>
</gene>
<dbReference type="Gene3D" id="3.40.50.300">
    <property type="entry name" value="P-loop containing nucleotide triphosphate hydrolases"/>
    <property type="match status" value="2"/>
</dbReference>
<dbReference type="PROSITE" id="PS00871">
    <property type="entry name" value="CLPAB_2"/>
    <property type="match status" value="1"/>
</dbReference>
<keyword evidence="9" id="KW-1185">Reference proteome</keyword>
<keyword evidence="3 6" id="KW-0067">ATP-binding</keyword>
<dbReference type="Proteomes" id="UP000658131">
    <property type="component" value="Unassembled WGS sequence"/>
</dbReference>
<dbReference type="PROSITE" id="PS00870">
    <property type="entry name" value="CLPAB_1"/>
    <property type="match status" value="1"/>
</dbReference>
<dbReference type="SMART" id="SM00382">
    <property type="entry name" value="AAA"/>
    <property type="match status" value="2"/>
</dbReference>
<keyword evidence="8" id="KW-0645">Protease</keyword>
<dbReference type="SUPFAM" id="SSF52540">
    <property type="entry name" value="P-loop containing nucleoside triphosphate hydrolases"/>
    <property type="match status" value="2"/>
</dbReference>
<protein>
    <submittedName>
        <fullName evidence="8">ATP-dependent Clp protease ATP-binding subunit</fullName>
    </submittedName>
</protein>
<keyword evidence="4 6" id="KW-0143">Chaperone</keyword>
<keyword evidence="2 6" id="KW-0547">Nucleotide-binding</keyword>
<dbReference type="Gene3D" id="1.10.1780.10">
    <property type="entry name" value="Clp, N-terminal domain"/>
    <property type="match status" value="1"/>
</dbReference>
<evidence type="ECO:0000313" key="8">
    <source>
        <dbReference type="EMBL" id="MBC8576251.1"/>
    </source>
</evidence>
<dbReference type="GO" id="GO:0006508">
    <property type="term" value="P:proteolysis"/>
    <property type="evidence" value="ECO:0007669"/>
    <property type="project" value="UniProtKB-KW"/>
</dbReference>
<dbReference type="InterPro" id="IPR001270">
    <property type="entry name" value="ClpA/B"/>
</dbReference>
<dbReference type="InterPro" id="IPR036628">
    <property type="entry name" value="Clp_N_dom_sf"/>
</dbReference>
<evidence type="ECO:0000256" key="5">
    <source>
        <dbReference type="PROSITE-ProRule" id="PRU01251"/>
    </source>
</evidence>
<dbReference type="Pfam" id="PF17871">
    <property type="entry name" value="AAA_lid_9"/>
    <property type="match status" value="1"/>
</dbReference>
<evidence type="ECO:0000256" key="2">
    <source>
        <dbReference type="ARBA" id="ARBA00022741"/>
    </source>
</evidence>
<dbReference type="InterPro" id="IPR018368">
    <property type="entry name" value="ClpA/B_CS1"/>
</dbReference>
<dbReference type="Pfam" id="PF00004">
    <property type="entry name" value="AAA"/>
    <property type="match status" value="1"/>
</dbReference>
<evidence type="ECO:0000256" key="3">
    <source>
        <dbReference type="ARBA" id="ARBA00022840"/>
    </source>
</evidence>
<dbReference type="GO" id="GO:0005524">
    <property type="term" value="F:ATP binding"/>
    <property type="evidence" value="ECO:0007669"/>
    <property type="project" value="UniProtKB-KW"/>
</dbReference>
<feature type="domain" description="Clp R" evidence="7">
    <location>
        <begin position="4"/>
        <end position="147"/>
    </location>
</feature>
<reference evidence="8 9" key="1">
    <citation type="submission" date="2020-08" db="EMBL/GenBank/DDBJ databases">
        <title>Genome public.</title>
        <authorList>
            <person name="Liu C."/>
            <person name="Sun Q."/>
        </authorList>
    </citation>
    <scope>NUCLEOTIDE SEQUENCE [LARGE SCALE GENOMIC DNA]</scope>
    <source>
        <strain evidence="8 9">BX1</strain>
    </source>
</reference>
<sequence>MFHFNGFTQKANDAVNLAIAQASALGHTYIGSEHLLLGLVSAERSTACIVLAARGIEVQDVTEGVVRSAGRAPRCSLTPEDLTPCCRRILESAVSEAKECQAPSVGTEHLLLALLREGECGAVALIRELGGDPAAIYKGLCEAIAGSRFYGAEKSIPRAQPRAAGRSVPKTQTLDKFSRDLTAMARESRLDPVIGREKEIERVIRILCRRGKNNPCLIGEAGVGKTAVVEGLAQRIAGQEVPEELCEKRVVSLDLTSVLAGTKYRGDFEERIKAILSEVSSAGNIILFIDEIHNMMGIGAAEGAIDAANILKPQLARGELQLVGATTFDEYRKHIEKDSALERRFQSVVVKEPSEQEAIEILKGLRERYEAHHRLSIPDEALVSAVRLSAKYLNDRFLPDKAIDLIDEAAACVKLRGASESSAGGEIHRDALRLAALGRQKEEALARCDFELASRLREEASMLRENSRRSMEASEPLAVSPQDIADLVSQSTGIELSSLTGEESQRLIGLEKELSKMVIGQPQAVSAVSRAIRRGRVGLGDPNRPVGSFLFLGPTGVGKTELCRALSIVLFGSVDAMIRLDMSEYMEKQAVSKLIGSPPGYVGYDDGGQLTERIRRRPYSVVLFDEVEKAHPDVLHLLLQLLEDGRLTDAQGHTCSFKNSVLIMTSNIGARKITERTSLGFADPAAPARRDDTIRREVMTELKKTFKPELLNRIDEIVVFLSLGGPEMLRIARRLLDAVSKRMEEREIIVDFDDSVVEQVARTADSDYGARPLRRRIQTEIEDLLAEQLLTGQIRPGDRLLCRRGENGVEICRTAFTSGSDVL</sequence>
<dbReference type="Gene3D" id="4.10.860.10">
    <property type="entry name" value="UVR domain"/>
    <property type="match status" value="1"/>
</dbReference>
<evidence type="ECO:0000256" key="1">
    <source>
        <dbReference type="ARBA" id="ARBA00022737"/>
    </source>
</evidence>
<dbReference type="SMART" id="SM01086">
    <property type="entry name" value="ClpB_D2-small"/>
    <property type="match status" value="1"/>
</dbReference>
<dbReference type="GO" id="GO:0008233">
    <property type="term" value="F:peptidase activity"/>
    <property type="evidence" value="ECO:0007669"/>
    <property type="project" value="UniProtKB-KW"/>
</dbReference>
<dbReference type="InterPro" id="IPR019489">
    <property type="entry name" value="Clp_ATPase_C"/>
</dbReference>
<dbReference type="EMBL" id="JACRTB010000009">
    <property type="protein sequence ID" value="MBC8576251.1"/>
    <property type="molecule type" value="Genomic_DNA"/>
</dbReference>
<proteinExistence type="inferred from homology"/>
<dbReference type="PANTHER" id="PTHR11638:SF175">
    <property type="entry name" value="ATP-DEPENDENT CLP PROTEASE, ATP-BINDING SUBUNIT CLPC"/>
    <property type="match status" value="1"/>
</dbReference>
<dbReference type="PRINTS" id="PR00300">
    <property type="entry name" value="CLPPROTEASEA"/>
</dbReference>
<dbReference type="InterPro" id="IPR041546">
    <property type="entry name" value="ClpA/ClpB_AAA_lid"/>
</dbReference>
<dbReference type="Pfam" id="PF10431">
    <property type="entry name" value="ClpB_D2-small"/>
    <property type="match status" value="1"/>
</dbReference>
<evidence type="ECO:0000256" key="6">
    <source>
        <dbReference type="RuleBase" id="RU004432"/>
    </source>
</evidence>
<dbReference type="PANTHER" id="PTHR11638">
    <property type="entry name" value="ATP-DEPENDENT CLP PROTEASE"/>
    <property type="match status" value="1"/>
</dbReference>
<dbReference type="InterPro" id="IPR003959">
    <property type="entry name" value="ATPase_AAA_core"/>
</dbReference>
<organism evidence="8 9">
    <name type="scientific">Yanshouia hominis</name>
    <dbReference type="NCBI Taxonomy" id="2763673"/>
    <lineage>
        <taxon>Bacteria</taxon>
        <taxon>Bacillati</taxon>
        <taxon>Bacillota</taxon>
        <taxon>Clostridia</taxon>
        <taxon>Eubacteriales</taxon>
        <taxon>Oscillospiraceae</taxon>
        <taxon>Yanshouia</taxon>
    </lineage>
</organism>
<dbReference type="InterPro" id="IPR004176">
    <property type="entry name" value="Clp_R_N"/>
</dbReference>
<dbReference type="InterPro" id="IPR028299">
    <property type="entry name" value="ClpA/B_CS2"/>
</dbReference>
<comment type="similarity">
    <text evidence="6">Belongs to the ClpA/ClpB family.</text>
</comment>
<dbReference type="InterPro" id="IPR027417">
    <property type="entry name" value="P-loop_NTPase"/>
</dbReference>